<gene>
    <name evidence="2" type="ORF">ZAZAV_575</name>
</gene>
<organism evidence="2">
    <name type="scientific">Cedratvirus Zaza IHUMI</name>
    <dbReference type="NCBI Taxonomy" id="2126979"/>
    <lineage>
        <taxon>Viruses</taxon>
        <taxon>Pithoviruses</taxon>
    </lineage>
</organism>
<proteinExistence type="predicted"/>
<keyword evidence="1 2" id="KW-0812">Transmembrane</keyword>
<dbReference type="EMBL" id="LT994652">
    <property type="protein sequence ID" value="SPN79886.1"/>
    <property type="molecule type" value="Genomic_DNA"/>
</dbReference>
<feature type="transmembrane region" description="Helical" evidence="1">
    <location>
        <begin position="51"/>
        <end position="71"/>
    </location>
</feature>
<reference evidence="2" key="1">
    <citation type="submission" date="2018-03" db="EMBL/GenBank/DDBJ databases">
        <authorList>
            <consortium name="Urmite Genomes"/>
        </authorList>
    </citation>
    <scope>NUCLEOTIDE SEQUENCE [LARGE SCALE GENOMIC DNA]</scope>
    <source>
        <strain evidence="2">IHUMI-S29</strain>
    </source>
</reference>
<sequence>MSQGRTKVIAEAYLQGLRAFSFPIGMAVGFEESRKWQPFSTGLFRVCYKSVLYSFFYPLSIPYMIMTFPNVEH</sequence>
<name>A0A2R8FG33_9VIRU</name>
<protein>
    <submittedName>
        <fullName evidence="2">Transmembrane domain-containing protein</fullName>
    </submittedName>
</protein>
<evidence type="ECO:0000313" key="2">
    <source>
        <dbReference type="EMBL" id="SPN79886.1"/>
    </source>
</evidence>
<evidence type="ECO:0000256" key="1">
    <source>
        <dbReference type="SAM" id="Phobius"/>
    </source>
</evidence>
<keyword evidence="1" id="KW-0472">Membrane</keyword>
<accession>A0A2R8FG33</accession>
<dbReference type="Proteomes" id="UP000270547">
    <property type="component" value="Segment"/>
</dbReference>
<keyword evidence="1" id="KW-1133">Transmembrane helix</keyword>